<evidence type="ECO:0000313" key="3">
    <source>
        <dbReference type="Proteomes" id="UP000050872"/>
    </source>
</evidence>
<proteinExistence type="predicted"/>
<evidence type="ECO:0000256" key="1">
    <source>
        <dbReference type="SAM" id="MobiDB-lite"/>
    </source>
</evidence>
<feature type="compositionally biased region" description="Polar residues" evidence="1">
    <location>
        <begin position="21"/>
        <end position="44"/>
    </location>
</feature>
<dbReference type="STRING" id="1423770.FD29_GL000466"/>
<comment type="caution">
    <text evidence="2">The sequence shown here is derived from an EMBL/GenBank/DDBJ whole genome shotgun (WGS) entry which is preliminary data.</text>
</comment>
<name>A0A0R1QGH2_9LACO</name>
<dbReference type="AlphaFoldDB" id="A0A0R1QGH2"/>
<accession>A0A0R1QGH2</accession>
<gene>
    <name evidence="2" type="ORF">FD29_GL000466</name>
</gene>
<dbReference type="EMBL" id="AZEZ01000066">
    <property type="protein sequence ID" value="KRL43901.1"/>
    <property type="molecule type" value="Genomic_DNA"/>
</dbReference>
<evidence type="ECO:0000313" key="2">
    <source>
        <dbReference type="EMBL" id="KRL43901.1"/>
    </source>
</evidence>
<feature type="region of interest" description="Disordered" evidence="1">
    <location>
        <begin position="1"/>
        <end position="140"/>
    </location>
</feature>
<feature type="compositionally biased region" description="Basic and acidic residues" evidence="1">
    <location>
        <begin position="1"/>
        <end position="12"/>
    </location>
</feature>
<dbReference type="Proteomes" id="UP000050872">
    <property type="component" value="Unassembled WGS sequence"/>
</dbReference>
<sequence length="525" mass="60173">MSFFDRKKKDNDDNYSDLNNPSYQNPQPQSDQNSFDQAQNQFNNAPGMGMQYAPNGQDFNNGMNGMNTNNNNNGVNGNESMPNDNNNNYFFDQNQPQANPQAQPQNPQPQQQDQSQVVQDQQQPQQAPQQPVMDNGDNDEWKYTEQNLQSTLNQSADLKAQLRSQLLADRSYCNHVLRNTGSDQTETRKQATDRISSINASLKDWFGTDEMANEIYLDTDRDYYVFSDDIAANPDSLVTSMWQQLTKTLQEKGLLANTISVTYNDQVDQTWMNYQNAGFVDGNSFLLNMYNELQGRNSNVTVAPAEIPFDENYRVQHVSDKVDKILNADDKLIMEVSRSANHQLQIIRHYKNNNLLSRDIFDVNGVISATQFYDHRNANKVVRENFYRQDGTLVLIKSYTADEPYIQLFSEGNVLISTFDSDEELIVWWIKNRALKQSEATIFISINSKYYKRILSLRDYGYEVIPIVMKQSENSEAVSNLIEGKDKVTAVMAGSDQVNTYLNKNSKNKLDITTLKEIETPIYKQ</sequence>
<keyword evidence="3" id="KW-1185">Reference proteome</keyword>
<dbReference type="PATRIC" id="fig|1423770.3.peg.471"/>
<feature type="compositionally biased region" description="Low complexity" evidence="1">
    <location>
        <begin position="60"/>
        <end position="132"/>
    </location>
</feature>
<protein>
    <submittedName>
        <fullName evidence="2">Uncharacterized protein</fullName>
    </submittedName>
</protein>
<dbReference type="OrthoDB" id="2259104at2"/>
<dbReference type="RefSeq" id="WP_057888060.1">
    <property type="nucleotide sequence ID" value="NZ_AZEZ01000066.1"/>
</dbReference>
<reference evidence="2 3" key="1">
    <citation type="journal article" date="2015" name="Genome Announc.">
        <title>Expanding the biotechnology potential of lactobacilli through comparative genomics of 213 strains and associated genera.</title>
        <authorList>
            <person name="Sun Z."/>
            <person name="Harris H.M."/>
            <person name="McCann A."/>
            <person name="Guo C."/>
            <person name="Argimon S."/>
            <person name="Zhang W."/>
            <person name="Yang X."/>
            <person name="Jeffery I.B."/>
            <person name="Cooney J.C."/>
            <person name="Kagawa T.F."/>
            <person name="Liu W."/>
            <person name="Song Y."/>
            <person name="Salvetti E."/>
            <person name="Wrobel A."/>
            <person name="Rasinkangas P."/>
            <person name="Parkhill J."/>
            <person name="Rea M.C."/>
            <person name="O'Sullivan O."/>
            <person name="Ritari J."/>
            <person name="Douillard F.P."/>
            <person name="Paul Ross R."/>
            <person name="Yang R."/>
            <person name="Briner A.E."/>
            <person name="Felis G.E."/>
            <person name="de Vos W.M."/>
            <person name="Barrangou R."/>
            <person name="Klaenhammer T.R."/>
            <person name="Caufield P.W."/>
            <person name="Cui Y."/>
            <person name="Zhang H."/>
            <person name="O'Toole P.W."/>
        </authorList>
    </citation>
    <scope>NUCLEOTIDE SEQUENCE [LARGE SCALE GENOMIC DNA]</scope>
    <source>
        <strain evidence="2 3">DSM 14500</strain>
    </source>
</reference>
<organism evidence="2 3">
    <name type="scientific">Companilactobacillus mindensis DSM 14500</name>
    <dbReference type="NCBI Taxonomy" id="1423770"/>
    <lineage>
        <taxon>Bacteria</taxon>
        <taxon>Bacillati</taxon>
        <taxon>Bacillota</taxon>
        <taxon>Bacilli</taxon>
        <taxon>Lactobacillales</taxon>
        <taxon>Lactobacillaceae</taxon>
        <taxon>Companilactobacillus</taxon>
    </lineage>
</organism>